<feature type="domain" description="Response regulatory" evidence="8">
    <location>
        <begin position="6"/>
        <end position="121"/>
    </location>
</feature>
<dbReference type="Gene3D" id="3.30.565.10">
    <property type="entry name" value="Histidine kinase-like ATPase, C-terminal domain"/>
    <property type="match status" value="1"/>
</dbReference>
<dbReference type="CDD" id="cd00130">
    <property type="entry name" value="PAS"/>
    <property type="match status" value="1"/>
</dbReference>
<dbReference type="EMBL" id="JBHSHT010000002">
    <property type="protein sequence ID" value="MFC4825964.1"/>
    <property type="molecule type" value="Genomic_DNA"/>
</dbReference>
<dbReference type="InterPro" id="IPR035965">
    <property type="entry name" value="PAS-like_dom_sf"/>
</dbReference>
<dbReference type="PROSITE" id="PS50112">
    <property type="entry name" value="PAS"/>
    <property type="match status" value="1"/>
</dbReference>
<dbReference type="SMART" id="SM00388">
    <property type="entry name" value="HisKA"/>
    <property type="match status" value="1"/>
</dbReference>
<comment type="catalytic activity">
    <reaction evidence="1">
        <text>ATP + protein L-histidine = ADP + protein N-phospho-L-histidine.</text>
        <dbReference type="EC" id="2.7.13.3"/>
    </reaction>
</comment>
<proteinExistence type="predicted"/>
<dbReference type="SUPFAM" id="SSF55874">
    <property type="entry name" value="ATPase domain of HSP90 chaperone/DNA topoisomerase II/histidine kinase"/>
    <property type="match status" value="1"/>
</dbReference>
<dbReference type="InterPro" id="IPR003661">
    <property type="entry name" value="HisK_dim/P_dom"/>
</dbReference>
<comment type="caution">
    <text evidence="11">The sequence shown here is derived from an EMBL/GenBank/DDBJ whole genome shotgun (WGS) entry which is preliminary data.</text>
</comment>
<dbReference type="Pfam" id="PF02518">
    <property type="entry name" value="HATPase_c"/>
    <property type="match status" value="1"/>
</dbReference>
<dbReference type="PANTHER" id="PTHR43304:SF1">
    <property type="entry name" value="PAC DOMAIN-CONTAINING PROTEIN"/>
    <property type="match status" value="1"/>
</dbReference>
<dbReference type="PROSITE" id="PS50109">
    <property type="entry name" value="HIS_KIN"/>
    <property type="match status" value="1"/>
</dbReference>
<dbReference type="Pfam" id="PF00512">
    <property type="entry name" value="HisKA"/>
    <property type="match status" value="1"/>
</dbReference>
<dbReference type="PROSITE" id="PS50110">
    <property type="entry name" value="RESPONSE_REGULATORY"/>
    <property type="match status" value="1"/>
</dbReference>
<dbReference type="EC" id="2.7.13.3" evidence="2"/>
<evidence type="ECO:0000256" key="6">
    <source>
        <dbReference type="PROSITE-ProRule" id="PRU00169"/>
    </source>
</evidence>
<dbReference type="InterPro" id="IPR004358">
    <property type="entry name" value="Sig_transdc_His_kin-like_C"/>
</dbReference>
<dbReference type="GO" id="GO:0004673">
    <property type="term" value="F:protein histidine kinase activity"/>
    <property type="evidence" value="ECO:0007669"/>
    <property type="project" value="UniProtKB-EC"/>
</dbReference>
<dbReference type="InterPro" id="IPR001789">
    <property type="entry name" value="Sig_transdc_resp-reg_receiver"/>
</dbReference>
<dbReference type="PRINTS" id="PR00344">
    <property type="entry name" value="BCTRLSENSOR"/>
</dbReference>
<dbReference type="InterPro" id="IPR011006">
    <property type="entry name" value="CheY-like_superfamily"/>
</dbReference>
<dbReference type="GO" id="GO:0005524">
    <property type="term" value="F:ATP binding"/>
    <property type="evidence" value="ECO:0007669"/>
    <property type="project" value="UniProtKB-KW"/>
</dbReference>
<evidence type="ECO:0000256" key="4">
    <source>
        <dbReference type="ARBA" id="ARBA00022679"/>
    </source>
</evidence>
<dbReference type="InterPro" id="IPR000014">
    <property type="entry name" value="PAS"/>
</dbReference>
<dbReference type="InterPro" id="IPR000700">
    <property type="entry name" value="PAS-assoc_C"/>
</dbReference>
<dbReference type="SMART" id="SM00091">
    <property type="entry name" value="PAS"/>
    <property type="match status" value="1"/>
</dbReference>
<name>A0ABD5Q7Q0_9EURY</name>
<dbReference type="CDD" id="cd00156">
    <property type="entry name" value="REC"/>
    <property type="match status" value="1"/>
</dbReference>
<sequence>MDTSIRVLVVDDSSFYAQVVADTLATDYDMTTMKANDAREGLERLDAADVDCVVTDYQMPETNGIEFLEAARERGFEQPFILLTGTGSEAVASEAVAAGVTHYFQKDEGEQQFEKLANQIDNAVEQRRTEQKYELLVNNSPDLIAQIKADGEFVMANAAMAETLDSTPTALTGQSLFDVVPDDVAERRLEIGREVIETGTTRRFEDGYDGKYFHNVFASVDLPGERETFQVITRDITDRKEAEIELKETVEKLEESNAQLEQFAYVTSHDLQEPLRMVSSYMQLLERGYKEDLDEDAQEFIDYAVDGANRMKEMINDLLKYSRVDSRGGEFERTDFESVVDQATDNLQVAIHESGAEVTHDPLPAAVCDESQMVVLLQNLVSNAIKYCDEETPRVHVSAERDGETHVFSVSDNGIGIPEDESDEVFRIFSRLHGNDEYSGTGIGLAMCQKILDRHEGDIWLESEVGEGSTFYFTLAAGGVGDE</sequence>
<evidence type="ECO:0000256" key="2">
    <source>
        <dbReference type="ARBA" id="ARBA00012438"/>
    </source>
</evidence>
<dbReference type="InterPro" id="IPR036097">
    <property type="entry name" value="HisK_dim/P_sf"/>
</dbReference>
<dbReference type="Gene3D" id="3.30.450.20">
    <property type="entry name" value="PAS domain"/>
    <property type="match status" value="1"/>
</dbReference>
<dbReference type="SMART" id="SM00448">
    <property type="entry name" value="REC"/>
    <property type="match status" value="1"/>
</dbReference>
<evidence type="ECO:0000256" key="3">
    <source>
        <dbReference type="ARBA" id="ARBA00022553"/>
    </source>
</evidence>
<feature type="modified residue" description="4-aspartylphosphate" evidence="6">
    <location>
        <position position="56"/>
    </location>
</feature>
<keyword evidence="11" id="KW-0067">ATP-binding</keyword>
<keyword evidence="5" id="KW-0418">Kinase</keyword>
<keyword evidence="12" id="KW-1185">Reference proteome</keyword>
<dbReference type="SUPFAM" id="SSF55785">
    <property type="entry name" value="PYP-like sensor domain (PAS domain)"/>
    <property type="match status" value="1"/>
</dbReference>
<dbReference type="InterPro" id="IPR003594">
    <property type="entry name" value="HATPase_dom"/>
</dbReference>
<dbReference type="PANTHER" id="PTHR43304">
    <property type="entry name" value="PHYTOCHROME-LIKE PROTEIN CPH1"/>
    <property type="match status" value="1"/>
</dbReference>
<dbReference type="GeneID" id="73043310"/>
<gene>
    <name evidence="11" type="ORF">ACFO9K_17035</name>
</gene>
<dbReference type="SMART" id="SM00387">
    <property type="entry name" value="HATPase_c"/>
    <property type="match status" value="1"/>
</dbReference>
<keyword evidence="11" id="KW-0547">Nucleotide-binding</keyword>
<dbReference type="FunFam" id="3.30.565.10:FF:000006">
    <property type="entry name" value="Sensor histidine kinase WalK"/>
    <property type="match status" value="1"/>
</dbReference>
<accession>A0ABD5Q7Q0</accession>
<dbReference type="Pfam" id="PF00072">
    <property type="entry name" value="Response_reg"/>
    <property type="match status" value="1"/>
</dbReference>
<protein>
    <recommendedName>
        <fullName evidence="2">histidine kinase</fullName>
        <ecNumber evidence="2">2.7.13.3</ecNumber>
    </recommendedName>
</protein>
<dbReference type="SUPFAM" id="SSF52172">
    <property type="entry name" value="CheY-like"/>
    <property type="match status" value="1"/>
</dbReference>
<evidence type="ECO:0000313" key="11">
    <source>
        <dbReference type="EMBL" id="MFC4825964.1"/>
    </source>
</evidence>
<dbReference type="AlphaFoldDB" id="A0ABD5Q7Q0"/>
<dbReference type="InterPro" id="IPR013656">
    <property type="entry name" value="PAS_4"/>
</dbReference>
<evidence type="ECO:0000259" key="7">
    <source>
        <dbReference type="PROSITE" id="PS50109"/>
    </source>
</evidence>
<dbReference type="Gene3D" id="1.10.287.130">
    <property type="match status" value="1"/>
</dbReference>
<evidence type="ECO:0000313" key="12">
    <source>
        <dbReference type="Proteomes" id="UP001595945"/>
    </source>
</evidence>
<dbReference type="InterPro" id="IPR052162">
    <property type="entry name" value="Sensor_kinase/Photoreceptor"/>
</dbReference>
<dbReference type="NCBIfam" id="TIGR00229">
    <property type="entry name" value="sensory_box"/>
    <property type="match status" value="1"/>
</dbReference>
<dbReference type="Gene3D" id="3.40.50.2300">
    <property type="match status" value="1"/>
</dbReference>
<dbReference type="CDD" id="cd00082">
    <property type="entry name" value="HisKA"/>
    <property type="match status" value="1"/>
</dbReference>
<dbReference type="InterPro" id="IPR005467">
    <property type="entry name" value="His_kinase_dom"/>
</dbReference>
<dbReference type="PROSITE" id="PS50113">
    <property type="entry name" value="PAC"/>
    <property type="match status" value="1"/>
</dbReference>
<feature type="domain" description="Histidine kinase" evidence="7">
    <location>
        <begin position="266"/>
        <end position="479"/>
    </location>
</feature>
<evidence type="ECO:0000256" key="1">
    <source>
        <dbReference type="ARBA" id="ARBA00000085"/>
    </source>
</evidence>
<dbReference type="SUPFAM" id="SSF47384">
    <property type="entry name" value="Homodimeric domain of signal transducing histidine kinase"/>
    <property type="match status" value="1"/>
</dbReference>
<dbReference type="Pfam" id="PF08448">
    <property type="entry name" value="PAS_4"/>
    <property type="match status" value="1"/>
</dbReference>
<keyword evidence="3 6" id="KW-0597">Phosphoprotein</keyword>
<dbReference type="RefSeq" id="WP_254268412.1">
    <property type="nucleotide sequence ID" value="NZ_CP100400.1"/>
</dbReference>
<evidence type="ECO:0000259" key="9">
    <source>
        <dbReference type="PROSITE" id="PS50112"/>
    </source>
</evidence>
<dbReference type="InterPro" id="IPR036890">
    <property type="entry name" value="HATPase_C_sf"/>
</dbReference>
<feature type="domain" description="PAS" evidence="9">
    <location>
        <begin position="129"/>
        <end position="199"/>
    </location>
</feature>
<evidence type="ECO:0000256" key="5">
    <source>
        <dbReference type="ARBA" id="ARBA00022777"/>
    </source>
</evidence>
<evidence type="ECO:0000259" key="8">
    <source>
        <dbReference type="PROSITE" id="PS50110"/>
    </source>
</evidence>
<keyword evidence="4" id="KW-0808">Transferase</keyword>
<evidence type="ECO:0000259" key="10">
    <source>
        <dbReference type="PROSITE" id="PS50113"/>
    </source>
</evidence>
<reference evidence="11 12" key="1">
    <citation type="journal article" date="2019" name="Int. J. Syst. Evol. Microbiol.">
        <title>The Global Catalogue of Microorganisms (GCM) 10K type strain sequencing project: providing services to taxonomists for standard genome sequencing and annotation.</title>
        <authorList>
            <consortium name="The Broad Institute Genomics Platform"/>
            <consortium name="The Broad Institute Genome Sequencing Center for Infectious Disease"/>
            <person name="Wu L."/>
            <person name="Ma J."/>
        </authorList>
    </citation>
    <scope>NUCLEOTIDE SEQUENCE [LARGE SCALE GENOMIC DNA]</scope>
    <source>
        <strain evidence="11 12">XZYJ18</strain>
    </source>
</reference>
<feature type="domain" description="PAC" evidence="10">
    <location>
        <begin position="194"/>
        <end position="248"/>
    </location>
</feature>
<organism evidence="11 12">
    <name type="scientific">Halorussus aquaticus</name>
    <dbReference type="NCBI Taxonomy" id="2953748"/>
    <lineage>
        <taxon>Archaea</taxon>
        <taxon>Methanobacteriati</taxon>
        <taxon>Methanobacteriota</taxon>
        <taxon>Stenosarchaea group</taxon>
        <taxon>Halobacteria</taxon>
        <taxon>Halobacteriales</taxon>
        <taxon>Haladaptataceae</taxon>
        <taxon>Halorussus</taxon>
    </lineage>
</organism>
<dbReference type="Proteomes" id="UP001595945">
    <property type="component" value="Unassembled WGS sequence"/>
</dbReference>